<protein>
    <recommendedName>
        <fullName evidence="1">F-box domain-containing protein</fullName>
    </recommendedName>
</protein>
<dbReference type="Pfam" id="PF00646">
    <property type="entry name" value="F-box"/>
    <property type="match status" value="1"/>
</dbReference>
<organism evidence="2 3">
    <name type="scientific">Fusarium oxysporum f. sp. raphani</name>
    <dbReference type="NCBI Taxonomy" id="96318"/>
    <lineage>
        <taxon>Eukaryota</taxon>
        <taxon>Fungi</taxon>
        <taxon>Dikarya</taxon>
        <taxon>Ascomycota</taxon>
        <taxon>Pezizomycotina</taxon>
        <taxon>Sordariomycetes</taxon>
        <taxon>Hypocreomycetidae</taxon>
        <taxon>Hypocreales</taxon>
        <taxon>Nectriaceae</taxon>
        <taxon>Fusarium</taxon>
        <taxon>Fusarium oxysporum species complex</taxon>
    </lineage>
</organism>
<dbReference type="Proteomes" id="UP000693942">
    <property type="component" value="Unassembled WGS sequence"/>
</dbReference>
<evidence type="ECO:0000313" key="2">
    <source>
        <dbReference type="EMBL" id="KAG7438843.1"/>
    </source>
</evidence>
<dbReference type="Gene3D" id="1.25.40.20">
    <property type="entry name" value="Ankyrin repeat-containing domain"/>
    <property type="match status" value="1"/>
</dbReference>
<reference evidence="2" key="1">
    <citation type="submission" date="2021-04" db="EMBL/GenBank/DDBJ databases">
        <title>First draft genome resource for Brassicaceae pathogens Fusarium oxysporum f. sp. raphani and Fusarium oxysporum f. sp. rapae.</title>
        <authorList>
            <person name="Asai S."/>
        </authorList>
    </citation>
    <scope>NUCLEOTIDE SEQUENCE</scope>
    <source>
        <strain evidence="2">Tf1262</strain>
    </source>
</reference>
<dbReference type="InterPro" id="IPR036047">
    <property type="entry name" value="F-box-like_dom_sf"/>
</dbReference>
<gene>
    <name evidence="2" type="ORF">Forpi1262_v001834</name>
</gene>
<sequence length="255" mass="28903">MPSIHNRSNVTPTAFFLLFQQKTTAHHSSTLFKMNHHSSVQAQSTLHRLPPKVLFEILGFMGDYSDKMNLSRTCRQLYDMLILEAYSDAGKQLNWRHMFEAAEDGNCRTLAKCLQAGAPIEYRDPEDCARPLQIAIAFCRPLTVKWLLEHGASPNYMGGDEEAVEEALCPLAVAIDLAIRPGIAWEIPFRWQVKDIKVPSVKRLAHNAREIIKILRQAGANEQPLDDHVRGHLDSIEAGISCCPQHNSRLWRRRG</sequence>
<dbReference type="SUPFAM" id="SSF81383">
    <property type="entry name" value="F-box domain"/>
    <property type="match status" value="1"/>
</dbReference>
<evidence type="ECO:0000313" key="3">
    <source>
        <dbReference type="Proteomes" id="UP000693942"/>
    </source>
</evidence>
<comment type="caution">
    <text evidence="2">The sequence shown here is derived from an EMBL/GenBank/DDBJ whole genome shotgun (WGS) entry which is preliminary data.</text>
</comment>
<accession>A0A8J5UIL4</accession>
<feature type="domain" description="F-box" evidence="1">
    <location>
        <begin position="46"/>
        <end position="79"/>
    </location>
</feature>
<dbReference type="SUPFAM" id="SSF48403">
    <property type="entry name" value="Ankyrin repeat"/>
    <property type="match status" value="1"/>
</dbReference>
<name>A0A8J5UIL4_FUSOX</name>
<proteinExistence type="predicted"/>
<dbReference type="InterPro" id="IPR001810">
    <property type="entry name" value="F-box_dom"/>
</dbReference>
<dbReference type="InterPro" id="IPR036770">
    <property type="entry name" value="Ankyrin_rpt-contain_sf"/>
</dbReference>
<evidence type="ECO:0000259" key="1">
    <source>
        <dbReference type="Pfam" id="PF00646"/>
    </source>
</evidence>
<dbReference type="EMBL" id="JAELUR010000001">
    <property type="protein sequence ID" value="KAG7438843.1"/>
    <property type="molecule type" value="Genomic_DNA"/>
</dbReference>
<dbReference type="AlphaFoldDB" id="A0A8J5UIL4"/>